<evidence type="ECO:0000313" key="17">
    <source>
        <dbReference type="Proteomes" id="UP000232323"/>
    </source>
</evidence>
<keyword evidence="11 13" id="KW-0472">Membrane</keyword>
<dbReference type="Pfam" id="PF13639">
    <property type="entry name" value="zf-RING_2"/>
    <property type="match status" value="1"/>
</dbReference>
<evidence type="ECO:0000256" key="6">
    <source>
        <dbReference type="ARBA" id="ARBA00022723"/>
    </source>
</evidence>
<evidence type="ECO:0000256" key="13">
    <source>
        <dbReference type="SAM" id="Phobius"/>
    </source>
</evidence>
<dbReference type="SMART" id="SM00184">
    <property type="entry name" value="RING"/>
    <property type="match status" value="1"/>
</dbReference>
<dbReference type="PANTHER" id="PTHR45977">
    <property type="entry name" value="TARGET OF ERK KINASE MPK-1"/>
    <property type="match status" value="1"/>
</dbReference>
<dbReference type="GO" id="GO:0016567">
    <property type="term" value="P:protein ubiquitination"/>
    <property type="evidence" value="ECO:0007669"/>
    <property type="project" value="TreeGrafter"/>
</dbReference>
<keyword evidence="10 13" id="KW-1133">Transmembrane helix</keyword>
<dbReference type="STRING" id="1157962.A0A250WW33"/>
<dbReference type="InterPro" id="IPR013083">
    <property type="entry name" value="Znf_RING/FYVE/PHD"/>
</dbReference>
<dbReference type="SUPFAM" id="SSF57850">
    <property type="entry name" value="RING/U-box"/>
    <property type="match status" value="1"/>
</dbReference>
<evidence type="ECO:0000256" key="3">
    <source>
        <dbReference type="ARBA" id="ARBA00012483"/>
    </source>
</evidence>
<comment type="subcellular location">
    <subcellularLocation>
        <location evidence="2">Membrane</location>
        <topology evidence="2">Multi-pass membrane protein</topology>
    </subcellularLocation>
</comment>
<evidence type="ECO:0000259" key="15">
    <source>
        <dbReference type="PROSITE" id="PS50089"/>
    </source>
</evidence>
<dbReference type="GO" id="GO:0008270">
    <property type="term" value="F:zinc ion binding"/>
    <property type="evidence" value="ECO:0007669"/>
    <property type="project" value="UniProtKB-KW"/>
</dbReference>
<evidence type="ECO:0000256" key="14">
    <source>
        <dbReference type="SAM" id="SignalP"/>
    </source>
</evidence>
<feature type="domain" description="RING-type" evidence="15">
    <location>
        <begin position="383"/>
        <end position="423"/>
    </location>
</feature>
<comment type="caution">
    <text evidence="16">The sequence shown here is derived from an EMBL/GenBank/DDBJ whole genome shotgun (WGS) entry which is preliminary data.</text>
</comment>
<proteinExistence type="predicted"/>
<evidence type="ECO:0000256" key="9">
    <source>
        <dbReference type="ARBA" id="ARBA00022833"/>
    </source>
</evidence>
<dbReference type="AlphaFoldDB" id="A0A250WW33"/>
<dbReference type="Gene3D" id="3.30.40.10">
    <property type="entry name" value="Zinc/RING finger domain, C3HC4 (zinc finger)"/>
    <property type="match status" value="1"/>
</dbReference>
<evidence type="ECO:0000256" key="12">
    <source>
        <dbReference type="PROSITE-ProRule" id="PRU00175"/>
    </source>
</evidence>
<evidence type="ECO:0000256" key="2">
    <source>
        <dbReference type="ARBA" id="ARBA00004141"/>
    </source>
</evidence>
<evidence type="ECO:0000256" key="8">
    <source>
        <dbReference type="ARBA" id="ARBA00022786"/>
    </source>
</evidence>
<protein>
    <recommendedName>
        <fullName evidence="3">RING-type E3 ubiquitin transferase</fullName>
        <ecNumber evidence="3">2.3.2.27</ecNumber>
    </recommendedName>
</protein>
<dbReference type="EMBL" id="BEGY01000010">
    <property type="protein sequence ID" value="GAX74976.1"/>
    <property type="molecule type" value="Genomic_DNA"/>
</dbReference>
<keyword evidence="9" id="KW-0862">Zinc</keyword>
<feature type="chain" id="PRO_5013259105" description="RING-type E3 ubiquitin transferase" evidence="14">
    <location>
        <begin position="16"/>
        <end position="432"/>
    </location>
</feature>
<dbReference type="OrthoDB" id="548632at2759"/>
<evidence type="ECO:0000256" key="5">
    <source>
        <dbReference type="ARBA" id="ARBA00022692"/>
    </source>
</evidence>
<keyword evidence="17" id="KW-1185">Reference proteome</keyword>
<dbReference type="Proteomes" id="UP000232323">
    <property type="component" value="Unassembled WGS sequence"/>
</dbReference>
<keyword evidence="4" id="KW-0808">Transferase</keyword>
<dbReference type="InterPro" id="IPR001841">
    <property type="entry name" value="Znf_RING"/>
</dbReference>
<evidence type="ECO:0000313" key="16">
    <source>
        <dbReference type="EMBL" id="GAX74976.1"/>
    </source>
</evidence>
<accession>A0A250WW33</accession>
<reference evidence="16 17" key="1">
    <citation type="submission" date="2017-08" db="EMBL/GenBank/DDBJ databases">
        <title>Acidophilic green algal genome provides insights into adaptation to an acidic environment.</title>
        <authorList>
            <person name="Hirooka S."/>
            <person name="Hirose Y."/>
            <person name="Kanesaki Y."/>
            <person name="Higuchi S."/>
            <person name="Fujiwara T."/>
            <person name="Onuma R."/>
            <person name="Era A."/>
            <person name="Ohbayashi R."/>
            <person name="Uzuka A."/>
            <person name="Nozaki H."/>
            <person name="Yoshikawa H."/>
            <person name="Miyagishima S.Y."/>
        </authorList>
    </citation>
    <scope>NUCLEOTIDE SEQUENCE [LARGE SCALE GENOMIC DNA]</scope>
    <source>
        <strain evidence="16 17">NIES-2499</strain>
    </source>
</reference>
<feature type="signal peptide" evidence="14">
    <location>
        <begin position="1"/>
        <end position="15"/>
    </location>
</feature>
<evidence type="ECO:0000256" key="4">
    <source>
        <dbReference type="ARBA" id="ARBA00022679"/>
    </source>
</evidence>
<keyword evidence="6" id="KW-0479">Metal-binding</keyword>
<evidence type="ECO:0000256" key="1">
    <source>
        <dbReference type="ARBA" id="ARBA00000900"/>
    </source>
</evidence>
<comment type="catalytic activity">
    <reaction evidence="1">
        <text>S-ubiquitinyl-[E2 ubiquitin-conjugating enzyme]-L-cysteine + [acceptor protein]-L-lysine = [E2 ubiquitin-conjugating enzyme]-L-cysteine + N(6)-ubiquitinyl-[acceptor protein]-L-lysine.</text>
        <dbReference type="EC" id="2.3.2.27"/>
    </reaction>
</comment>
<name>A0A250WW33_9CHLO</name>
<dbReference type="PROSITE" id="PS50089">
    <property type="entry name" value="ZF_RING_2"/>
    <property type="match status" value="1"/>
</dbReference>
<evidence type="ECO:0000256" key="7">
    <source>
        <dbReference type="ARBA" id="ARBA00022771"/>
    </source>
</evidence>
<evidence type="ECO:0000256" key="11">
    <source>
        <dbReference type="ARBA" id="ARBA00023136"/>
    </source>
</evidence>
<evidence type="ECO:0000256" key="10">
    <source>
        <dbReference type="ARBA" id="ARBA00022989"/>
    </source>
</evidence>
<sequence>MLWVSTLIIGELGKAAVWPWCLVKSQKRMGFIHLGHEVIINEPFIAGSQHLWVLSASEVRQNDLCTSHGGYLVLEWWARTQQPSSSVGRVSLLTYLDGTSKEEHPGGVEGLMNHQGLVFDLTGKGSVVQRTVQKGDSLENTTRVVIFISNANLNQSSSDPVGYSMLASCLSASMVKCPRGGSGFRPCMGMGNHYNGSCAENTIEPGLSQCSCSPGVSKQDCVPESVILDGMSTASPPDSKDESGGSAVMMTIASVDIAKHHLNGAVAASCFLAALLVLTCFGGKAAVKAIGRMRGERGMSEEDIQLLPTCMFSGMVDDDDQKMRQQETRDPVISNFPAATAQDLTMAVQISGRMAVTLARLGGWGAAPGRKWRTPKSALSQACVVCEHSFERGDSIRTLPCSHEVHVGCSNTWLIVRAECPACGRIVDGSKD</sequence>
<organism evidence="16 17">
    <name type="scientific">Chlamydomonas eustigma</name>
    <dbReference type="NCBI Taxonomy" id="1157962"/>
    <lineage>
        <taxon>Eukaryota</taxon>
        <taxon>Viridiplantae</taxon>
        <taxon>Chlorophyta</taxon>
        <taxon>core chlorophytes</taxon>
        <taxon>Chlorophyceae</taxon>
        <taxon>CS clade</taxon>
        <taxon>Chlamydomonadales</taxon>
        <taxon>Chlamydomonadaceae</taxon>
        <taxon>Chlamydomonas</taxon>
    </lineage>
</organism>
<keyword evidence="14" id="KW-0732">Signal</keyword>
<keyword evidence="7 12" id="KW-0863">Zinc-finger</keyword>
<keyword evidence="8" id="KW-0833">Ubl conjugation pathway</keyword>
<dbReference type="GO" id="GO:0016020">
    <property type="term" value="C:membrane"/>
    <property type="evidence" value="ECO:0007669"/>
    <property type="project" value="UniProtKB-SubCell"/>
</dbReference>
<dbReference type="GO" id="GO:0061630">
    <property type="term" value="F:ubiquitin protein ligase activity"/>
    <property type="evidence" value="ECO:0007669"/>
    <property type="project" value="UniProtKB-EC"/>
</dbReference>
<feature type="transmembrane region" description="Helical" evidence="13">
    <location>
        <begin position="265"/>
        <end position="287"/>
    </location>
</feature>
<gene>
    <name evidence="16" type="ORF">CEUSTIGMA_g2422.t1</name>
</gene>
<dbReference type="GO" id="GO:0006511">
    <property type="term" value="P:ubiquitin-dependent protein catabolic process"/>
    <property type="evidence" value="ECO:0007669"/>
    <property type="project" value="TreeGrafter"/>
</dbReference>
<dbReference type="EC" id="2.3.2.27" evidence="3"/>
<keyword evidence="5 13" id="KW-0812">Transmembrane</keyword>
<dbReference type="PANTHER" id="PTHR45977:SF4">
    <property type="entry name" value="RING-TYPE DOMAIN-CONTAINING PROTEIN"/>
    <property type="match status" value="1"/>
</dbReference>